<gene>
    <name evidence="2" type="ORF">S12H4_50835</name>
</gene>
<dbReference type="SUPFAM" id="SSF51735">
    <property type="entry name" value="NAD(P)-binding Rossmann-fold domains"/>
    <property type="match status" value="1"/>
</dbReference>
<evidence type="ECO:0000259" key="1">
    <source>
        <dbReference type="Pfam" id="PF01370"/>
    </source>
</evidence>
<feature type="domain" description="NAD-dependent epimerase/dehydratase" evidence="1">
    <location>
        <begin position="3"/>
        <end position="106"/>
    </location>
</feature>
<dbReference type="AlphaFoldDB" id="X1TUY1"/>
<comment type="caution">
    <text evidence="2">The sequence shown here is derived from an EMBL/GenBank/DDBJ whole genome shotgun (WGS) entry which is preliminary data.</text>
</comment>
<name>X1TUY1_9ZZZZ</name>
<dbReference type="InterPro" id="IPR050177">
    <property type="entry name" value="Lipid_A_modif_metabolic_enz"/>
</dbReference>
<sequence>MAILITGGTGFLGTALIDSMLKQGHKVYSVSRHAPEPRERLAPLRGDILVPDFGLREILVHANITAVYHLAAIARLGKDNDGSIWRTNVEGTKNVIDVCLRYQIPHLL</sequence>
<accession>X1TUY1</accession>
<organism evidence="2">
    <name type="scientific">marine sediment metagenome</name>
    <dbReference type="NCBI Taxonomy" id="412755"/>
    <lineage>
        <taxon>unclassified sequences</taxon>
        <taxon>metagenomes</taxon>
        <taxon>ecological metagenomes</taxon>
    </lineage>
</organism>
<dbReference type="Pfam" id="PF01370">
    <property type="entry name" value="Epimerase"/>
    <property type="match status" value="1"/>
</dbReference>
<reference evidence="2" key="1">
    <citation type="journal article" date="2014" name="Front. Microbiol.">
        <title>High frequency of phylogenetically diverse reductive dehalogenase-homologous genes in deep subseafloor sedimentary metagenomes.</title>
        <authorList>
            <person name="Kawai M."/>
            <person name="Futagami T."/>
            <person name="Toyoda A."/>
            <person name="Takaki Y."/>
            <person name="Nishi S."/>
            <person name="Hori S."/>
            <person name="Arai W."/>
            <person name="Tsubouchi T."/>
            <person name="Morono Y."/>
            <person name="Uchiyama I."/>
            <person name="Ito T."/>
            <person name="Fujiyama A."/>
            <person name="Inagaki F."/>
            <person name="Takami H."/>
        </authorList>
    </citation>
    <scope>NUCLEOTIDE SEQUENCE</scope>
    <source>
        <strain evidence="2">Expedition CK06-06</strain>
    </source>
</reference>
<dbReference type="InterPro" id="IPR001509">
    <property type="entry name" value="Epimerase_deHydtase"/>
</dbReference>
<dbReference type="InterPro" id="IPR036291">
    <property type="entry name" value="NAD(P)-bd_dom_sf"/>
</dbReference>
<dbReference type="EMBL" id="BARW01032061">
    <property type="protein sequence ID" value="GAJ09153.1"/>
    <property type="molecule type" value="Genomic_DNA"/>
</dbReference>
<dbReference type="Gene3D" id="3.40.50.720">
    <property type="entry name" value="NAD(P)-binding Rossmann-like Domain"/>
    <property type="match status" value="1"/>
</dbReference>
<dbReference type="PANTHER" id="PTHR43245">
    <property type="entry name" value="BIFUNCTIONAL POLYMYXIN RESISTANCE PROTEIN ARNA"/>
    <property type="match status" value="1"/>
</dbReference>
<evidence type="ECO:0000313" key="2">
    <source>
        <dbReference type="EMBL" id="GAJ09153.1"/>
    </source>
</evidence>
<protein>
    <recommendedName>
        <fullName evidence="1">NAD-dependent epimerase/dehydratase domain-containing protein</fullName>
    </recommendedName>
</protein>
<proteinExistence type="predicted"/>